<dbReference type="Proteomes" id="UP001497535">
    <property type="component" value="Unassembled WGS sequence"/>
</dbReference>
<dbReference type="EMBL" id="CAVMJV010000021">
    <property type="protein sequence ID" value="CAK5070091.1"/>
    <property type="molecule type" value="Genomic_DNA"/>
</dbReference>
<organism evidence="1 2">
    <name type="scientific">Meloidogyne enterolobii</name>
    <name type="common">Root-knot nematode worm</name>
    <name type="synonym">Meloidogyne mayaguensis</name>
    <dbReference type="NCBI Taxonomy" id="390850"/>
    <lineage>
        <taxon>Eukaryota</taxon>
        <taxon>Metazoa</taxon>
        <taxon>Ecdysozoa</taxon>
        <taxon>Nematoda</taxon>
        <taxon>Chromadorea</taxon>
        <taxon>Rhabditida</taxon>
        <taxon>Tylenchina</taxon>
        <taxon>Tylenchomorpha</taxon>
        <taxon>Tylenchoidea</taxon>
        <taxon>Meloidogynidae</taxon>
        <taxon>Meloidogyninae</taxon>
        <taxon>Meloidogyne</taxon>
    </lineage>
</organism>
<evidence type="ECO:0000313" key="1">
    <source>
        <dbReference type="EMBL" id="CAK5070091.1"/>
    </source>
</evidence>
<proteinExistence type="predicted"/>
<reference evidence="1" key="1">
    <citation type="submission" date="2023-11" db="EMBL/GenBank/DDBJ databases">
        <authorList>
            <person name="Poullet M."/>
        </authorList>
    </citation>
    <scope>NUCLEOTIDE SEQUENCE</scope>
    <source>
        <strain evidence="1">E1834</strain>
    </source>
</reference>
<sequence length="239" mass="27876">MSVLPMFYAKIDFEVDNLSDEIITNAFRAPGIEININGINATFWTAFSSNPTKLTKLISFLNVEETRKILKRENFSKANLIEATSLKGKRQQENIEYSHIELCLKFENPGNYFIVVLGNIKICWLEFYVKIKKAREERCVFKLFSEISYLTKRILKDLRYSITIAAFKTNVDDIEDGQMNVYNKGYYDKYPDAEFVGSIYPLINEGSYEFYLDEDGMTRERMKFVEANNEIVNFKKEGP</sequence>
<name>A0ACB0Z0T1_MELEN</name>
<accession>A0ACB0Z0T1</accession>
<protein>
    <submittedName>
        <fullName evidence="1">Uncharacterized protein</fullName>
    </submittedName>
</protein>
<comment type="caution">
    <text evidence="1">The sequence shown here is derived from an EMBL/GenBank/DDBJ whole genome shotgun (WGS) entry which is preliminary data.</text>
</comment>
<gene>
    <name evidence="1" type="ORF">MENTE1834_LOCUS18535</name>
</gene>
<evidence type="ECO:0000313" key="2">
    <source>
        <dbReference type="Proteomes" id="UP001497535"/>
    </source>
</evidence>
<keyword evidence="2" id="KW-1185">Reference proteome</keyword>